<dbReference type="GeneID" id="17088018"/>
<dbReference type="GO" id="GO:0016020">
    <property type="term" value="C:membrane"/>
    <property type="evidence" value="ECO:0007669"/>
    <property type="project" value="InterPro"/>
</dbReference>
<keyword evidence="3" id="KW-1185">Reference proteome</keyword>
<sequence length="181" mass="21190">MYKQHFTTFYNRQLLFQLSNRQFLKRTICCPHLTRIQLSLLPNTYVANWSLENINFQSWLIGKKQVWVGSQVIASITEQPIHKWLWVEYLASFTNLVCSVMVIFMVLRIILSWYPKKYNYRFPWSLICWATEPLLVPVRKVAQPVGGVDISPVIWLFVFSLVRELLVGQQGILVLLQSSPG</sequence>
<dbReference type="PANTHER" id="PTHR33219">
    <property type="entry name" value="YLMG HOMOLOG PROTEIN 2, CHLOROPLASTIC"/>
    <property type="match status" value="1"/>
</dbReference>
<proteinExistence type="predicted"/>
<name>M2WYR6_GALSU</name>
<dbReference type="InterPro" id="IPR003425">
    <property type="entry name" value="CCB3/YggT"/>
</dbReference>
<dbReference type="RefSeq" id="XP_005705720.1">
    <property type="nucleotide sequence ID" value="XM_005705663.1"/>
</dbReference>
<dbReference type="eggNOG" id="ENOG502S21M">
    <property type="taxonomic scope" value="Eukaryota"/>
</dbReference>
<protein>
    <submittedName>
        <fullName evidence="2">YggT family protein</fullName>
    </submittedName>
</protein>
<dbReference type="EMBL" id="KB454511">
    <property type="protein sequence ID" value="EME29200.1"/>
    <property type="molecule type" value="Genomic_DNA"/>
</dbReference>
<gene>
    <name evidence="2" type="ORF">Gasu_34020</name>
</gene>
<feature type="transmembrane region" description="Helical" evidence="1">
    <location>
        <begin position="89"/>
        <end position="111"/>
    </location>
</feature>
<dbReference type="Gramene" id="EME29200">
    <property type="protein sequence ID" value="EME29200"/>
    <property type="gene ID" value="Gasu_34020"/>
</dbReference>
<reference evidence="3" key="1">
    <citation type="journal article" date="2013" name="Science">
        <title>Gene transfer from bacteria and archaea facilitated evolution of an extremophilic eukaryote.</title>
        <authorList>
            <person name="Schonknecht G."/>
            <person name="Chen W.H."/>
            <person name="Ternes C.M."/>
            <person name="Barbier G.G."/>
            <person name="Shrestha R.P."/>
            <person name="Stanke M."/>
            <person name="Brautigam A."/>
            <person name="Baker B.J."/>
            <person name="Banfield J.F."/>
            <person name="Garavito R.M."/>
            <person name="Carr K."/>
            <person name="Wilkerson C."/>
            <person name="Rensing S.A."/>
            <person name="Gagneul D."/>
            <person name="Dickenson N.E."/>
            <person name="Oesterhelt C."/>
            <person name="Lercher M.J."/>
            <person name="Weber A.P."/>
        </authorList>
    </citation>
    <scope>NUCLEOTIDE SEQUENCE [LARGE SCALE GENOMIC DNA]</scope>
    <source>
        <strain evidence="3">074W</strain>
    </source>
</reference>
<accession>M2WYR6</accession>
<dbReference type="PANTHER" id="PTHR33219:SF14">
    <property type="entry name" value="PROTEIN COFACTOR ASSEMBLY OF COMPLEX C SUBUNIT B CCB3, CHLOROPLASTIC-RELATED"/>
    <property type="match status" value="1"/>
</dbReference>
<dbReference type="STRING" id="130081.M2WYR6"/>
<dbReference type="Proteomes" id="UP000030680">
    <property type="component" value="Unassembled WGS sequence"/>
</dbReference>
<dbReference type="TCDB" id="9.A.4.2.2">
    <property type="family name" value="the yggt or fanciful k(+) uptake-b (fkub, yggt) family"/>
</dbReference>
<keyword evidence="1" id="KW-1133">Transmembrane helix</keyword>
<evidence type="ECO:0000313" key="3">
    <source>
        <dbReference type="Proteomes" id="UP000030680"/>
    </source>
</evidence>
<keyword evidence="1" id="KW-0812">Transmembrane</keyword>
<keyword evidence="1" id="KW-0472">Membrane</keyword>
<evidence type="ECO:0000313" key="2">
    <source>
        <dbReference type="EMBL" id="EME29200.1"/>
    </source>
</evidence>
<dbReference type="KEGG" id="gsl:Gasu_34020"/>
<dbReference type="AlphaFoldDB" id="M2WYR6"/>
<organism evidence="2 3">
    <name type="scientific">Galdieria sulphuraria</name>
    <name type="common">Red alga</name>
    <dbReference type="NCBI Taxonomy" id="130081"/>
    <lineage>
        <taxon>Eukaryota</taxon>
        <taxon>Rhodophyta</taxon>
        <taxon>Bangiophyceae</taxon>
        <taxon>Galdieriales</taxon>
        <taxon>Galdieriaceae</taxon>
        <taxon>Galdieria</taxon>
    </lineage>
</organism>
<evidence type="ECO:0000256" key="1">
    <source>
        <dbReference type="SAM" id="Phobius"/>
    </source>
</evidence>
<dbReference type="Pfam" id="PF02325">
    <property type="entry name" value="CCB3_YggT"/>
    <property type="match status" value="1"/>
</dbReference>
<dbReference type="OrthoDB" id="4696at2759"/>